<dbReference type="InParanoid" id="A0A1B4XCR3"/>
<dbReference type="OrthoDB" id="8561064at2"/>
<evidence type="ECO:0000259" key="1">
    <source>
        <dbReference type="Pfam" id="PF07179"/>
    </source>
</evidence>
<organism evidence="2 3">
    <name type="scientific">Sulfuricaulis limicola</name>
    <dbReference type="NCBI Taxonomy" id="1620215"/>
    <lineage>
        <taxon>Bacteria</taxon>
        <taxon>Pseudomonadati</taxon>
        <taxon>Pseudomonadota</taxon>
        <taxon>Gammaproteobacteria</taxon>
        <taxon>Acidiferrobacterales</taxon>
        <taxon>Acidiferrobacteraceae</taxon>
        <taxon>Sulfuricaulis</taxon>
    </lineage>
</organism>
<reference evidence="2 3" key="1">
    <citation type="submission" date="2015-05" db="EMBL/GenBank/DDBJ databases">
        <title>Complete genome sequence of a sulfur-oxidizing gammaproteobacterium strain HA5.</title>
        <authorList>
            <person name="Miura A."/>
            <person name="Kojima H."/>
            <person name="Fukui M."/>
        </authorList>
    </citation>
    <scope>NUCLEOTIDE SEQUENCE [LARGE SCALE GENOMIC DNA]</scope>
    <source>
        <strain evidence="2 3">HA5</strain>
    </source>
</reference>
<accession>A0A1B4XCR3</accession>
<keyword evidence="3" id="KW-1185">Reference proteome</keyword>
<dbReference type="Pfam" id="PF07179">
    <property type="entry name" value="SseB"/>
    <property type="match status" value="1"/>
</dbReference>
<dbReference type="Proteomes" id="UP000243180">
    <property type="component" value="Chromosome"/>
</dbReference>
<feature type="domain" description="SseB protein N-terminal" evidence="1">
    <location>
        <begin position="13"/>
        <end position="128"/>
    </location>
</feature>
<dbReference type="EMBL" id="AP014879">
    <property type="protein sequence ID" value="BAV32599.1"/>
    <property type="molecule type" value="Genomic_DNA"/>
</dbReference>
<sequence length="141" mass="15600">MTATEARNELEAKILEAQEGRITSDDLLQTLMGSQVFMPVQDEKAPVLNVQRSTRAQPLVLSAEEGTPILVLFSSPERAKPFLVDYPGFTGGILESFKWVLQNMGSGYGIMLNPDSEVGFDMEPETVQDLIRQLADSETQH</sequence>
<evidence type="ECO:0000313" key="2">
    <source>
        <dbReference type="EMBL" id="BAV32599.1"/>
    </source>
</evidence>
<dbReference type="InterPro" id="IPR009839">
    <property type="entry name" value="SseB_N"/>
</dbReference>
<dbReference type="AlphaFoldDB" id="A0A1B4XCR3"/>
<protein>
    <recommendedName>
        <fullName evidence="1">SseB protein N-terminal domain-containing protein</fullName>
    </recommendedName>
</protein>
<dbReference type="RefSeq" id="WP_096359268.1">
    <property type="nucleotide sequence ID" value="NZ_AP014879.1"/>
</dbReference>
<name>A0A1B4XCR3_9GAMM</name>
<gene>
    <name evidence="2" type="ORF">SCL_0277</name>
</gene>
<evidence type="ECO:0000313" key="3">
    <source>
        <dbReference type="Proteomes" id="UP000243180"/>
    </source>
</evidence>
<dbReference type="KEGG" id="slim:SCL_0277"/>
<proteinExistence type="predicted"/>